<dbReference type="RefSeq" id="WP_145716047.1">
    <property type="nucleotide sequence ID" value="NZ_BAAAFY010000005.1"/>
</dbReference>
<feature type="compositionally biased region" description="Basic residues" evidence="9">
    <location>
        <begin position="263"/>
        <end position="273"/>
    </location>
</feature>
<dbReference type="SUPFAM" id="SSF53335">
    <property type="entry name" value="S-adenosyl-L-methionine-dependent methyltransferases"/>
    <property type="match status" value="1"/>
</dbReference>
<reference evidence="11 12" key="1">
    <citation type="journal article" date="2013" name="Stand. Genomic Sci.">
        <title>Genomic Encyclopedia of Type Strains, Phase I: The one thousand microbial genomes (KMG-I) project.</title>
        <authorList>
            <person name="Kyrpides N.C."/>
            <person name="Woyke T."/>
            <person name="Eisen J.A."/>
            <person name="Garrity G."/>
            <person name="Lilburn T.G."/>
            <person name="Beck B.J."/>
            <person name="Whitman W.B."/>
            <person name="Hugenholtz P."/>
            <person name="Klenk H.P."/>
        </authorList>
    </citation>
    <scope>NUCLEOTIDE SEQUENCE [LARGE SCALE GENOMIC DNA]</scope>
    <source>
        <strain evidence="11 12">DSM 13484</strain>
    </source>
</reference>
<dbReference type="InterPro" id="IPR001091">
    <property type="entry name" value="RM_Methyltransferase"/>
</dbReference>
<keyword evidence="6" id="KW-0238">DNA-binding</keyword>
<keyword evidence="4" id="KW-0949">S-adenosyl-L-methionine</keyword>
<evidence type="ECO:0000256" key="3">
    <source>
        <dbReference type="ARBA" id="ARBA00022679"/>
    </source>
</evidence>
<proteinExistence type="inferred from homology"/>
<dbReference type="PRINTS" id="PR00508">
    <property type="entry name" value="S21N4MTFRASE"/>
</dbReference>
<evidence type="ECO:0000256" key="8">
    <source>
        <dbReference type="RuleBase" id="RU362026"/>
    </source>
</evidence>
<dbReference type="PROSITE" id="PS00093">
    <property type="entry name" value="N4_MTASE"/>
    <property type="match status" value="1"/>
</dbReference>
<feature type="domain" description="DNA methylase N-4/N-6" evidence="10">
    <location>
        <begin position="24"/>
        <end position="367"/>
    </location>
</feature>
<keyword evidence="12" id="KW-1185">Reference proteome</keyword>
<dbReference type="InterPro" id="IPR017985">
    <property type="entry name" value="MeTrfase_CN4_CS"/>
</dbReference>
<evidence type="ECO:0000256" key="5">
    <source>
        <dbReference type="ARBA" id="ARBA00022747"/>
    </source>
</evidence>
<dbReference type="EMBL" id="VLLG01000004">
    <property type="protein sequence ID" value="TWI86321.1"/>
    <property type="molecule type" value="Genomic_DNA"/>
</dbReference>
<dbReference type="Gene3D" id="3.40.50.150">
    <property type="entry name" value="Vaccinia Virus protein VP39"/>
    <property type="match status" value="1"/>
</dbReference>
<sequence length="378" mass="42664">MELNIIHNEDCRTGLQRYPDSFFNCCVTSPPYWGLRDYGVDGQLGLEGTPEEYVAGMVGVFREVKRVLRDDGTLWVNIGDSYAHNGAAYHSEKSTLIGRKQGEEMGKAKRFVKSGTGLKPKDLVGIPWMLAFALRADGWYLRDCIIWHKPNPMPESVTDRTTKSHEYVFLFAKSGKKTIWTARDTGEWSNTPDLSQFIDTNDGERTPRWRGFHYYYNAAAIREPPAASTLQRWSQDIDKQEGSARVPGKTNGAMKAVGGPRKDKQRGHSRRHAGFNERWDLMTTAEQQAYGANKRSVWTISTKPFHEAHFATFPEELPRICILAGCPEGGAVLDPFMGAGTTGMVARKLQRSYVGFELNPEYVAIAERRLRKNLGMFL</sequence>
<name>A0A562SYD3_CHIJA</name>
<keyword evidence="3" id="KW-0808">Transferase</keyword>
<dbReference type="AlphaFoldDB" id="A0A562SYD3"/>
<comment type="similarity">
    <text evidence="1">Belongs to the N(4)/N(6)-methyltransferase family. N(4) subfamily.</text>
</comment>
<dbReference type="GO" id="GO:0009307">
    <property type="term" value="P:DNA restriction-modification system"/>
    <property type="evidence" value="ECO:0007669"/>
    <property type="project" value="UniProtKB-KW"/>
</dbReference>
<dbReference type="GO" id="GO:0015667">
    <property type="term" value="F:site-specific DNA-methyltransferase (cytosine-N4-specific) activity"/>
    <property type="evidence" value="ECO:0007669"/>
    <property type="project" value="UniProtKB-EC"/>
</dbReference>
<gene>
    <name evidence="11" type="ORF">LX66_3575</name>
</gene>
<evidence type="ECO:0000313" key="12">
    <source>
        <dbReference type="Proteomes" id="UP000316778"/>
    </source>
</evidence>
<evidence type="ECO:0000256" key="9">
    <source>
        <dbReference type="SAM" id="MobiDB-lite"/>
    </source>
</evidence>
<dbReference type="InterPro" id="IPR002941">
    <property type="entry name" value="DNA_methylase_N4/N6"/>
</dbReference>
<dbReference type="Pfam" id="PF01555">
    <property type="entry name" value="N6_N4_Mtase"/>
    <property type="match status" value="1"/>
</dbReference>
<dbReference type="EC" id="2.1.1.-" evidence="8"/>
<keyword evidence="5" id="KW-0680">Restriction system</keyword>
<evidence type="ECO:0000256" key="4">
    <source>
        <dbReference type="ARBA" id="ARBA00022691"/>
    </source>
</evidence>
<evidence type="ECO:0000256" key="2">
    <source>
        <dbReference type="ARBA" id="ARBA00022603"/>
    </source>
</evidence>
<dbReference type="GO" id="GO:0032259">
    <property type="term" value="P:methylation"/>
    <property type="evidence" value="ECO:0007669"/>
    <property type="project" value="UniProtKB-KW"/>
</dbReference>
<dbReference type="Proteomes" id="UP000316778">
    <property type="component" value="Unassembled WGS sequence"/>
</dbReference>
<protein>
    <recommendedName>
        <fullName evidence="8">Methyltransferase</fullName>
        <ecNumber evidence="8">2.1.1.-</ecNumber>
    </recommendedName>
</protein>
<evidence type="ECO:0000256" key="6">
    <source>
        <dbReference type="ARBA" id="ARBA00023125"/>
    </source>
</evidence>
<comment type="catalytic activity">
    <reaction evidence="7">
        <text>a 2'-deoxycytidine in DNA + S-adenosyl-L-methionine = an N(4)-methyl-2'-deoxycytidine in DNA + S-adenosyl-L-homocysteine + H(+)</text>
        <dbReference type="Rhea" id="RHEA:16857"/>
        <dbReference type="Rhea" id="RHEA-COMP:11369"/>
        <dbReference type="Rhea" id="RHEA-COMP:13674"/>
        <dbReference type="ChEBI" id="CHEBI:15378"/>
        <dbReference type="ChEBI" id="CHEBI:57856"/>
        <dbReference type="ChEBI" id="CHEBI:59789"/>
        <dbReference type="ChEBI" id="CHEBI:85452"/>
        <dbReference type="ChEBI" id="CHEBI:137933"/>
        <dbReference type="EC" id="2.1.1.113"/>
    </reaction>
</comment>
<comment type="caution">
    <text evidence="11">The sequence shown here is derived from an EMBL/GenBank/DDBJ whole genome shotgun (WGS) entry which is preliminary data.</text>
</comment>
<organism evidence="11 12">
    <name type="scientific">Chitinophaga japonensis</name>
    <name type="common">Flexibacter japonensis</name>
    <dbReference type="NCBI Taxonomy" id="104662"/>
    <lineage>
        <taxon>Bacteria</taxon>
        <taxon>Pseudomonadati</taxon>
        <taxon>Bacteroidota</taxon>
        <taxon>Chitinophagia</taxon>
        <taxon>Chitinophagales</taxon>
        <taxon>Chitinophagaceae</taxon>
        <taxon>Chitinophaga</taxon>
    </lineage>
</organism>
<evidence type="ECO:0000313" key="11">
    <source>
        <dbReference type="EMBL" id="TWI86321.1"/>
    </source>
</evidence>
<feature type="region of interest" description="Disordered" evidence="9">
    <location>
        <begin position="240"/>
        <end position="273"/>
    </location>
</feature>
<evidence type="ECO:0000256" key="1">
    <source>
        <dbReference type="ARBA" id="ARBA00010203"/>
    </source>
</evidence>
<evidence type="ECO:0000259" key="10">
    <source>
        <dbReference type="Pfam" id="PF01555"/>
    </source>
</evidence>
<keyword evidence="2 11" id="KW-0489">Methyltransferase</keyword>
<evidence type="ECO:0000256" key="7">
    <source>
        <dbReference type="ARBA" id="ARBA00049120"/>
    </source>
</evidence>
<dbReference type="GO" id="GO:0008170">
    <property type="term" value="F:N-methyltransferase activity"/>
    <property type="evidence" value="ECO:0007669"/>
    <property type="project" value="InterPro"/>
</dbReference>
<dbReference type="InterPro" id="IPR029063">
    <property type="entry name" value="SAM-dependent_MTases_sf"/>
</dbReference>
<dbReference type="GO" id="GO:0003677">
    <property type="term" value="F:DNA binding"/>
    <property type="evidence" value="ECO:0007669"/>
    <property type="project" value="UniProtKB-KW"/>
</dbReference>
<accession>A0A562SYD3</accession>
<dbReference type="OrthoDB" id="9800801at2"/>